<evidence type="ECO:0000313" key="3">
    <source>
        <dbReference type="Proteomes" id="UP000053097"/>
    </source>
</evidence>
<reference evidence="2 3" key="1">
    <citation type="journal article" date="2014" name="Curr. Biol.">
        <title>The genome of the clonal raider ant Cerapachys biroi.</title>
        <authorList>
            <person name="Oxley P.R."/>
            <person name="Ji L."/>
            <person name="Fetter-Pruneda I."/>
            <person name="McKenzie S.K."/>
            <person name="Li C."/>
            <person name="Hu H."/>
            <person name="Zhang G."/>
            <person name="Kronauer D.J."/>
        </authorList>
    </citation>
    <scope>NUCLEOTIDE SEQUENCE [LARGE SCALE GENOMIC DNA]</scope>
</reference>
<accession>A0A026W0Q7</accession>
<dbReference type="AlphaFoldDB" id="A0A026W0Q7"/>
<evidence type="ECO:0000313" key="2">
    <source>
        <dbReference type="EMBL" id="EZA49166.1"/>
    </source>
</evidence>
<keyword evidence="3" id="KW-1185">Reference proteome</keyword>
<feature type="compositionally biased region" description="Basic and acidic residues" evidence="1">
    <location>
        <begin position="51"/>
        <end position="73"/>
    </location>
</feature>
<proteinExistence type="predicted"/>
<gene>
    <name evidence="2" type="ORF">X777_12579</name>
</gene>
<sequence length="334" mass="34309">YRTIGLPGVAGAEAAEGGVRHGGGGLVRVRGGVGLGDYRRGVRGVGSVRRCGSDRGLGKDRSGGIGRLGDERSGSGVGGGRGCKRGVSGLGDHGGGRRGVRGVRGGLGDNRRRGVALSEERAGVAVGGGCGVAVGSGCGVRRLGQNRGSRVSISGCGGIGGLGEHWARVSGVSGFGDHGLCRDDGLGQGRRGVCLRDDRRGSGVADCVVLQQSVVAHVAVADTHGRVRGVLGPAVRGHDVLAGVALLRGLLAVADATVIGRQRADVIGSRTTGARHCHEGCEYYELHKKHLVISISNVSMLTRLNVLFCETRINSTSKYTYLYYSKLIIDAIFK</sequence>
<feature type="non-terminal residue" evidence="2">
    <location>
        <position position="1"/>
    </location>
</feature>
<evidence type="ECO:0000256" key="1">
    <source>
        <dbReference type="SAM" id="MobiDB-lite"/>
    </source>
</evidence>
<feature type="region of interest" description="Disordered" evidence="1">
    <location>
        <begin position="50"/>
        <end position="82"/>
    </location>
</feature>
<protein>
    <submittedName>
        <fullName evidence="2">Uncharacterized protein</fullName>
    </submittedName>
</protein>
<name>A0A026W0Q7_OOCBI</name>
<dbReference type="Proteomes" id="UP000053097">
    <property type="component" value="Unassembled WGS sequence"/>
</dbReference>
<organism evidence="2 3">
    <name type="scientific">Ooceraea biroi</name>
    <name type="common">Clonal raider ant</name>
    <name type="synonym">Cerapachys biroi</name>
    <dbReference type="NCBI Taxonomy" id="2015173"/>
    <lineage>
        <taxon>Eukaryota</taxon>
        <taxon>Metazoa</taxon>
        <taxon>Ecdysozoa</taxon>
        <taxon>Arthropoda</taxon>
        <taxon>Hexapoda</taxon>
        <taxon>Insecta</taxon>
        <taxon>Pterygota</taxon>
        <taxon>Neoptera</taxon>
        <taxon>Endopterygota</taxon>
        <taxon>Hymenoptera</taxon>
        <taxon>Apocrita</taxon>
        <taxon>Aculeata</taxon>
        <taxon>Formicoidea</taxon>
        <taxon>Formicidae</taxon>
        <taxon>Dorylinae</taxon>
        <taxon>Ooceraea</taxon>
    </lineage>
</organism>
<dbReference type="EMBL" id="KK107538">
    <property type="protein sequence ID" value="EZA49166.1"/>
    <property type="molecule type" value="Genomic_DNA"/>
</dbReference>